<dbReference type="Pfam" id="PF02545">
    <property type="entry name" value="Maf"/>
    <property type="match status" value="1"/>
</dbReference>
<dbReference type="InterPro" id="IPR003697">
    <property type="entry name" value="Maf-like"/>
</dbReference>
<keyword evidence="9" id="KW-0915">Sodium</keyword>
<evidence type="ECO:0000256" key="6">
    <source>
        <dbReference type="ARBA" id="ARBA00022692"/>
    </source>
</evidence>
<evidence type="ECO:0000256" key="5">
    <source>
        <dbReference type="ARBA" id="ARBA00022461"/>
    </source>
</evidence>
<evidence type="ECO:0000256" key="15">
    <source>
        <dbReference type="SAM" id="Phobius"/>
    </source>
</evidence>
<organism evidence="16 17">
    <name type="scientific">Oedothorax gibbosus</name>
    <dbReference type="NCBI Taxonomy" id="931172"/>
    <lineage>
        <taxon>Eukaryota</taxon>
        <taxon>Metazoa</taxon>
        <taxon>Ecdysozoa</taxon>
        <taxon>Arthropoda</taxon>
        <taxon>Chelicerata</taxon>
        <taxon>Arachnida</taxon>
        <taxon>Araneae</taxon>
        <taxon>Araneomorphae</taxon>
        <taxon>Entelegynae</taxon>
        <taxon>Araneoidea</taxon>
        <taxon>Linyphiidae</taxon>
        <taxon>Erigoninae</taxon>
        <taxon>Oedothorax</taxon>
    </lineage>
</organism>
<comment type="subcellular location">
    <subcellularLocation>
        <location evidence="2">Membrane</location>
        <topology evidence="2">Multi-pass membrane protein</topology>
    </subcellularLocation>
</comment>
<dbReference type="GO" id="GO:0016020">
    <property type="term" value="C:membrane"/>
    <property type="evidence" value="ECO:0007669"/>
    <property type="project" value="UniProtKB-SubCell"/>
</dbReference>
<dbReference type="SUPFAM" id="SSF52972">
    <property type="entry name" value="ITPase-like"/>
    <property type="match status" value="1"/>
</dbReference>
<dbReference type="PANTHER" id="PTHR43213:SF5">
    <property type="entry name" value="BIFUNCTIONAL DTTP_UTP PYROPHOSPHATASE_METHYLTRANSFERASE PROTEIN-RELATED"/>
    <property type="match status" value="1"/>
</dbReference>
<keyword evidence="6 14" id="KW-0812">Transmembrane</keyword>
<evidence type="ECO:0000256" key="4">
    <source>
        <dbReference type="ARBA" id="ARBA00022448"/>
    </source>
</evidence>
<evidence type="ECO:0000313" key="16">
    <source>
        <dbReference type="EMBL" id="KAG8200962.1"/>
    </source>
</evidence>
<evidence type="ECO:0000313" key="17">
    <source>
        <dbReference type="Proteomes" id="UP000827092"/>
    </source>
</evidence>
<keyword evidence="5 14" id="KW-0894">Sodium channel</keyword>
<evidence type="ECO:0000256" key="9">
    <source>
        <dbReference type="ARBA" id="ARBA00023053"/>
    </source>
</evidence>
<evidence type="ECO:0000256" key="14">
    <source>
        <dbReference type="RuleBase" id="RU000679"/>
    </source>
</evidence>
<dbReference type="Gene3D" id="1.10.287.770">
    <property type="entry name" value="YojJ-like"/>
    <property type="match status" value="1"/>
</dbReference>
<keyword evidence="10 14" id="KW-0406">Ion transport</keyword>
<evidence type="ECO:0000256" key="8">
    <source>
        <dbReference type="ARBA" id="ARBA00022989"/>
    </source>
</evidence>
<reference evidence="16 17" key="1">
    <citation type="journal article" date="2022" name="Nat. Ecol. Evol.">
        <title>A masculinizing supergene underlies an exaggerated male reproductive morph in a spider.</title>
        <authorList>
            <person name="Hendrickx F."/>
            <person name="De Corte Z."/>
            <person name="Sonet G."/>
            <person name="Van Belleghem S.M."/>
            <person name="Kostlbacher S."/>
            <person name="Vangestel C."/>
        </authorList>
    </citation>
    <scope>NUCLEOTIDE SEQUENCE [LARGE SCALE GENOMIC DNA]</scope>
    <source>
        <strain evidence="16">W744_W776</strain>
    </source>
</reference>
<keyword evidence="4 14" id="KW-0813">Transport</keyword>
<evidence type="ECO:0000256" key="3">
    <source>
        <dbReference type="ARBA" id="ARBA00007193"/>
    </source>
</evidence>
<dbReference type="InterPro" id="IPR029001">
    <property type="entry name" value="ITPase-like_fam"/>
</dbReference>
<protein>
    <submittedName>
        <fullName evidence="16">Uncharacterized protein</fullName>
    </submittedName>
</protein>
<evidence type="ECO:0000256" key="12">
    <source>
        <dbReference type="ARBA" id="ARBA00023201"/>
    </source>
</evidence>
<comment type="caution">
    <text evidence="16">The sequence shown here is derived from an EMBL/GenBank/DDBJ whole genome shotgun (WGS) entry which is preliminary data.</text>
</comment>
<name>A0AAV6VWK5_9ARAC</name>
<dbReference type="EMBL" id="JAFNEN010000011">
    <property type="protein sequence ID" value="KAG8200962.1"/>
    <property type="molecule type" value="Genomic_DNA"/>
</dbReference>
<keyword evidence="7" id="KW-0378">Hydrolase</keyword>
<evidence type="ECO:0000256" key="7">
    <source>
        <dbReference type="ARBA" id="ARBA00022801"/>
    </source>
</evidence>
<dbReference type="NCBIfam" id="TIGR00172">
    <property type="entry name" value="maf"/>
    <property type="match status" value="1"/>
</dbReference>
<proteinExistence type="inferred from homology"/>
<evidence type="ECO:0000256" key="11">
    <source>
        <dbReference type="ARBA" id="ARBA00023136"/>
    </source>
</evidence>
<evidence type="ECO:0000256" key="2">
    <source>
        <dbReference type="ARBA" id="ARBA00004141"/>
    </source>
</evidence>
<keyword evidence="17" id="KW-1185">Reference proteome</keyword>
<accession>A0AAV6VWK5</accession>
<dbReference type="CDD" id="cd00555">
    <property type="entry name" value="Maf"/>
    <property type="match status" value="1"/>
</dbReference>
<dbReference type="HAMAP" id="MF_00528">
    <property type="entry name" value="Maf"/>
    <property type="match status" value="1"/>
</dbReference>
<evidence type="ECO:0000256" key="10">
    <source>
        <dbReference type="ARBA" id="ARBA00023065"/>
    </source>
</evidence>
<keyword evidence="11 15" id="KW-0472">Membrane</keyword>
<comment type="cofactor">
    <cofactor evidence="1">
        <name>a divalent metal cation</name>
        <dbReference type="ChEBI" id="CHEBI:60240"/>
    </cofactor>
</comment>
<sequence>MTAKSRISISYNTISYYHNIYHKHYLSSLFSDIGGAMGLLLGASCLTGVELLTFLGQWIYFTNHRRHRHIMLLPIRNYLNKRNILLVSASPRRTEALKQIGICFNAVASTFAEDLDINKFSTFPDYVKETAREKSSFYTKDSPGTEKDYDLIIAADTVVALEGEVIGKPRNLDHAKEILQKLSGKTHKVITGVALVTFNLFEDWKTEEEKLVLEADKRSKRREIHERVFHEETEVTFAKLTEEDIDAYLLTKESLGKAGAYAIQGIGASLIEKINGDYFNVMGFPIHRFCREVAQLFKDNRL</sequence>
<keyword evidence="8 15" id="KW-1133">Transmembrane helix</keyword>
<dbReference type="AlphaFoldDB" id="A0AAV6VWK5"/>
<evidence type="ECO:0000256" key="13">
    <source>
        <dbReference type="ARBA" id="ARBA00023303"/>
    </source>
</evidence>
<dbReference type="GO" id="GO:0047429">
    <property type="term" value="F:nucleoside triphosphate diphosphatase activity"/>
    <property type="evidence" value="ECO:0007669"/>
    <property type="project" value="InterPro"/>
</dbReference>
<dbReference type="Pfam" id="PF00858">
    <property type="entry name" value="ASC"/>
    <property type="match status" value="1"/>
</dbReference>
<comment type="similarity">
    <text evidence="3 14">Belongs to the amiloride-sensitive sodium channel (TC 1.A.6) family.</text>
</comment>
<gene>
    <name evidence="16" type="ORF">JTE90_020598</name>
</gene>
<evidence type="ECO:0000256" key="1">
    <source>
        <dbReference type="ARBA" id="ARBA00001968"/>
    </source>
</evidence>
<dbReference type="Gene3D" id="3.90.950.10">
    <property type="match status" value="1"/>
</dbReference>
<dbReference type="GO" id="GO:0005272">
    <property type="term" value="F:sodium channel activity"/>
    <property type="evidence" value="ECO:0007669"/>
    <property type="project" value="UniProtKB-KW"/>
</dbReference>
<keyword evidence="12 14" id="KW-0739">Sodium transport</keyword>
<dbReference type="PANTHER" id="PTHR43213">
    <property type="entry name" value="BIFUNCTIONAL DTTP/UTP PYROPHOSPHATASE/METHYLTRANSFERASE PROTEIN-RELATED"/>
    <property type="match status" value="1"/>
</dbReference>
<keyword evidence="13 14" id="KW-0407">Ion channel</keyword>
<dbReference type="Proteomes" id="UP000827092">
    <property type="component" value="Unassembled WGS sequence"/>
</dbReference>
<feature type="transmembrane region" description="Helical" evidence="15">
    <location>
        <begin position="36"/>
        <end position="61"/>
    </location>
</feature>
<dbReference type="InterPro" id="IPR001873">
    <property type="entry name" value="ENaC"/>
</dbReference>